<reference evidence="3" key="1">
    <citation type="submission" date="2023-11" db="EMBL/GenBank/DDBJ databases">
        <authorList>
            <person name="Helweg L.P."/>
            <person name="Kiel A."/>
            <person name="Hitz F."/>
            <person name="Ruckert-Reed C."/>
            <person name="Busche T."/>
            <person name="Kaltschmidt B."/>
            <person name="Kaltschmidt C."/>
        </authorList>
    </citation>
    <scope>NUCLEOTIDE SEQUENCE [LARGE SCALE GENOMIC DNA]</scope>
    <source>
        <strain evidence="3">4.1</strain>
    </source>
</reference>
<dbReference type="AlphaFoldDB" id="A0AAF1C1J5"/>
<organism evidence="2 3">
    <name type="scientific">Sanguibacter biliveldensis</name>
    <dbReference type="NCBI Taxonomy" id="3030830"/>
    <lineage>
        <taxon>Bacteria</taxon>
        <taxon>Bacillati</taxon>
        <taxon>Actinomycetota</taxon>
        <taxon>Actinomycetes</taxon>
        <taxon>Micrococcales</taxon>
        <taxon>Sanguibacteraceae</taxon>
        <taxon>Sanguibacter</taxon>
    </lineage>
</organism>
<proteinExistence type="predicted"/>
<evidence type="ECO:0000259" key="1">
    <source>
        <dbReference type="Pfam" id="PF13471"/>
    </source>
</evidence>
<evidence type="ECO:0000313" key="2">
    <source>
        <dbReference type="EMBL" id="WPF80764.1"/>
    </source>
</evidence>
<accession>A0AAF1C1J5</accession>
<dbReference type="InterPro" id="IPR032708">
    <property type="entry name" value="McjB_C"/>
</dbReference>
<dbReference type="Pfam" id="PF13471">
    <property type="entry name" value="Transglut_core3"/>
    <property type="match status" value="1"/>
</dbReference>
<dbReference type="RefSeq" id="WP_056133430.1">
    <property type="nucleotide sequence ID" value="NZ_CP138359.1"/>
</dbReference>
<dbReference type="EMBL" id="CP138359">
    <property type="protein sequence ID" value="WPF80764.1"/>
    <property type="molecule type" value="Genomic_DNA"/>
</dbReference>
<dbReference type="InterPro" id="IPR053521">
    <property type="entry name" value="McjB-like"/>
</dbReference>
<sequence>MTPPRLSLSMRLRTWCAIGVARLLSTMRPGRLEKSLRALSAGARPATREEALRCYEAVVATSARCAGRWCLQRSVAVSLLCRSSGSWPEWQSGACLMPFRAHAWVAVDGVPVGEDPALADYFRPVISVHPRKAAVREV</sequence>
<protein>
    <submittedName>
        <fullName evidence="2">Lasso peptide biosynthesis B2 protein</fullName>
    </submittedName>
</protein>
<name>A0AAF1C1J5_9MICO</name>
<feature type="domain" description="Microcin J25-processing protein McjB C-terminal" evidence="1">
    <location>
        <begin position="17"/>
        <end position="126"/>
    </location>
</feature>
<keyword evidence="3" id="KW-1185">Reference proteome</keyword>
<dbReference type="Proteomes" id="UP001304340">
    <property type="component" value="Chromosome"/>
</dbReference>
<evidence type="ECO:0000313" key="3">
    <source>
        <dbReference type="Proteomes" id="UP001304340"/>
    </source>
</evidence>
<dbReference type="KEGG" id="sbil:SANBI_001993"/>
<dbReference type="NCBIfam" id="NF033537">
    <property type="entry name" value="lasso_biosyn_B2"/>
    <property type="match status" value="1"/>
</dbReference>
<gene>
    <name evidence="2" type="ORF">SANBI_001993</name>
</gene>